<proteinExistence type="predicted"/>
<feature type="region of interest" description="Disordered" evidence="1">
    <location>
        <begin position="1"/>
        <end position="56"/>
    </location>
</feature>
<gene>
    <name evidence="2" type="ORF">BRADI_2g17496v3</name>
</gene>
<evidence type="ECO:0000313" key="2">
    <source>
        <dbReference type="EMBL" id="KQK05029.2"/>
    </source>
</evidence>
<reference evidence="2" key="2">
    <citation type="submission" date="2017-06" db="EMBL/GenBank/DDBJ databases">
        <title>WGS assembly of Brachypodium distachyon.</title>
        <authorList>
            <consortium name="The International Brachypodium Initiative"/>
            <person name="Lucas S."/>
            <person name="Harmon-Smith M."/>
            <person name="Lail K."/>
            <person name="Tice H."/>
            <person name="Grimwood J."/>
            <person name="Bruce D."/>
            <person name="Barry K."/>
            <person name="Shu S."/>
            <person name="Lindquist E."/>
            <person name="Wang M."/>
            <person name="Pitluck S."/>
            <person name="Vogel J.P."/>
            <person name="Garvin D.F."/>
            <person name="Mockler T.C."/>
            <person name="Schmutz J."/>
            <person name="Rokhsar D."/>
            <person name="Bevan M.W."/>
        </authorList>
    </citation>
    <scope>NUCLEOTIDE SEQUENCE</scope>
    <source>
        <strain evidence="2">Bd21</strain>
    </source>
</reference>
<evidence type="ECO:0000256" key="1">
    <source>
        <dbReference type="SAM" id="MobiDB-lite"/>
    </source>
</evidence>
<dbReference type="Gramene" id="KQK05029">
    <property type="protein sequence ID" value="KQK05029"/>
    <property type="gene ID" value="BRADI_2g17496v3"/>
</dbReference>
<keyword evidence="4" id="KW-1185">Reference proteome</keyword>
<evidence type="ECO:0000313" key="3">
    <source>
        <dbReference type="EnsemblPlants" id="KQK05029"/>
    </source>
</evidence>
<accession>A0A0Q3G3D6</accession>
<dbReference type="Proteomes" id="UP000008810">
    <property type="component" value="Chromosome 2"/>
</dbReference>
<dbReference type="AlphaFoldDB" id="A0A0Q3G3D6"/>
<organism evidence="2">
    <name type="scientific">Brachypodium distachyon</name>
    <name type="common">Purple false brome</name>
    <name type="synonym">Trachynia distachya</name>
    <dbReference type="NCBI Taxonomy" id="15368"/>
    <lineage>
        <taxon>Eukaryota</taxon>
        <taxon>Viridiplantae</taxon>
        <taxon>Streptophyta</taxon>
        <taxon>Embryophyta</taxon>
        <taxon>Tracheophyta</taxon>
        <taxon>Spermatophyta</taxon>
        <taxon>Magnoliopsida</taxon>
        <taxon>Liliopsida</taxon>
        <taxon>Poales</taxon>
        <taxon>Poaceae</taxon>
        <taxon>BOP clade</taxon>
        <taxon>Pooideae</taxon>
        <taxon>Stipodae</taxon>
        <taxon>Brachypodieae</taxon>
        <taxon>Brachypodium</taxon>
    </lineage>
</organism>
<feature type="compositionally biased region" description="Basic and acidic residues" evidence="1">
    <location>
        <begin position="1"/>
        <end position="26"/>
    </location>
</feature>
<name>A0A0Q3G3D6_BRADI</name>
<dbReference type="PANTHER" id="PTHR34395">
    <property type="entry name" value="OS11G0427500 PROTEIN"/>
    <property type="match status" value="1"/>
</dbReference>
<evidence type="ECO:0000313" key="4">
    <source>
        <dbReference type="Proteomes" id="UP000008810"/>
    </source>
</evidence>
<reference evidence="2 3" key="1">
    <citation type="journal article" date="2010" name="Nature">
        <title>Genome sequencing and analysis of the model grass Brachypodium distachyon.</title>
        <authorList>
            <consortium name="International Brachypodium Initiative"/>
        </authorList>
    </citation>
    <scope>NUCLEOTIDE SEQUENCE [LARGE SCALE GENOMIC DNA]</scope>
    <source>
        <strain evidence="2 3">Bd21</strain>
    </source>
</reference>
<dbReference type="EnsemblPlants" id="KQK05029">
    <property type="protein sequence ID" value="KQK05029"/>
    <property type="gene ID" value="BRADI_2g17496v3"/>
</dbReference>
<dbReference type="InParanoid" id="A0A0Q3G3D6"/>
<dbReference type="EMBL" id="CM000881">
    <property type="protein sequence ID" value="KQK05029.2"/>
    <property type="molecule type" value="Genomic_DNA"/>
</dbReference>
<reference evidence="3" key="3">
    <citation type="submission" date="2018-08" db="UniProtKB">
        <authorList>
            <consortium name="EnsemblPlants"/>
        </authorList>
    </citation>
    <scope>IDENTIFICATION</scope>
    <source>
        <strain evidence="3">cv. Bd21</strain>
    </source>
</reference>
<dbReference type="OrthoDB" id="681374at2759"/>
<dbReference type="PANTHER" id="PTHR34395:SF22">
    <property type="entry name" value="MYB_SANT-LIKE DOMAIN-CONTAINING PROTEIN"/>
    <property type="match status" value="1"/>
</dbReference>
<protein>
    <submittedName>
        <fullName evidence="2 3">Uncharacterized protein</fullName>
    </submittedName>
</protein>
<dbReference type="FunCoup" id="A0A0Q3G3D6">
    <property type="interactions" value="742"/>
</dbReference>
<sequence>MEEGVQRRVQVDHDERRAQVEHEQAGDARAATDTSRNTIVAKGNKPKKSPKKNSGDALVGVMHRFVDIKEKEATKEDGNEFSITRCMAELRTLQEITPDEKLMALKLFKIADNREMFVNLVADKDGTALLWIRRHI</sequence>